<organism evidence="1">
    <name type="scientific">marine sediment metagenome</name>
    <dbReference type="NCBI Taxonomy" id="412755"/>
    <lineage>
        <taxon>unclassified sequences</taxon>
        <taxon>metagenomes</taxon>
        <taxon>ecological metagenomes</taxon>
    </lineage>
</organism>
<dbReference type="AlphaFoldDB" id="A0A0F9HKP4"/>
<gene>
    <name evidence="1" type="ORF">LCGC14_1986560</name>
</gene>
<sequence length="159" mass="18311">MNPIIALSVFLIGNGIIIPPYEHEFDLWDKTCQMVQEVYPCGEIKKPEIKDLSPEESLKYDGRYYGGDIIYINPAVTGGRLARAVFHEYIHYIQYAVGELELPGPLMQICWAEEQASAFTDVFIKEVLHGPANLIMGKGWWVDYPDCYFFYKPRIILIE</sequence>
<evidence type="ECO:0000313" key="1">
    <source>
        <dbReference type="EMBL" id="KKL82260.1"/>
    </source>
</evidence>
<accession>A0A0F9HKP4</accession>
<name>A0A0F9HKP4_9ZZZZ</name>
<dbReference type="EMBL" id="LAZR01022323">
    <property type="protein sequence ID" value="KKL82260.1"/>
    <property type="molecule type" value="Genomic_DNA"/>
</dbReference>
<reference evidence="1" key="1">
    <citation type="journal article" date="2015" name="Nature">
        <title>Complex archaea that bridge the gap between prokaryotes and eukaryotes.</title>
        <authorList>
            <person name="Spang A."/>
            <person name="Saw J.H."/>
            <person name="Jorgensen S.L."/>
            <person name="Zaremba-Niedzwiedzka K."/>
            <person name="Martijn J."/>
            <person name="Lind A.E."/>
            <person name="van Eijk R."/>
            <person name="Schleper C."/>
            <person name="Guy L."/>
            <person name="Ettema T.J."/>
        </authorList>
    </citation>
    <scope>NUCLEOTIDE SEQUENCE</scope>
</reference>
<comment type="caution">
    <text evidence="1">The sequence shown here is derived from an EMBL/GenBank/DDBJ whole genome shotgun (WGS) entry which is preliminary data.</text>
</comment>
<proteinExistence type="predicted"/>
<protein>
    <submittedName>
        <fullName evidence="1">Uncharacterized protein</fullName>
    </submittedName>
</protein>